<name>A0A2G1VSQ4_9FLAO</name>
<dbReference type="Proteomes" id="UP000229433">
    <property type="component" value="Unassembled WGS sequence"/>
</dbReference>
<dbReference type="EMBL" id="NQXA01000003">
    <property type="protein sequence ID" value="PHQ29774.1"/>
    <property type="molecule type" value="Genomic_DNA"/>
</dbReference>
<dbReference type="OrthoDB" id="1139350at2"/>
<proteinExistence type="predicted"/>
<comment type="caution">
    <text evidence="2">The sequence shown here is derived from an EMBL/GenBank/DDBJ whole genome shotgun (WGS) entry which is preliminary data.</text>
</comment>
<organism evidence="2 3">
    <name type="scientific">Leeuwenhoekiella nanhaiensis</name>
    <dbReference type="NCBI Taxonomy" id="1655491"/>
    <lineage>
        <taxon>Bacteria</taxon>
        <taxon>Pseudomonadati</taxon>
        <taxon>Bacteroidota</taxon>
        <taxon>Flavobacteriia</taxon>
        <taxon>Flavobacteriales</taxon>
        <taxon>Flavobacteriaceae</taxon>
        <taxon>Leeuwenhoekiella</taxon>
    </lineage>
</organism>
<keyword evidence="1" id="KW-1133">Transmembrane helix</keyword>
<feature type="transmembrane region" description="Helical" evidence="1">
    <location>
        <begin position="92"/>
        <end position="114"/>
    </location>
</feature>
<keyword evidence="3" id="KW-1185">Reference proteome</keyword>
<protein>
    <submittedName>
        <fullName evidence="2">Uncharacterized protein</fullName>
    </submittedName>
</protein>
<evidence type="ECO:0000256" key="1">
    <source>
        <dbReference type="SAM" id="Phobius"/>
    </source>
</evidence>
<dbReference type="AlphaFoldDB" id="A0A2G1VSQ4"/>
<reference evidence="2 3" key="1">
    <citation type="submission" date="2017-08" db="EMBL/GenBank/DDBJ databases">
        <title>The whole genome shortgun sequences of strain Leeuwenhoekiella nanhaiensis G18 from the South China Sea.</title>
        <authorList>
            <person name="Liu Q."/>
        </authorList>
    </citation>
    <scope>NUCLEOTIDE SEQUENCE [LARGE SCALE GENOMIC DNA]</scope>
    <source>
        <strain evidence="2 3">G18</strain>
    </source>
</reference>
<sequence length="117" mass="13472">MAENYVKFGESKLRNNCPKCYAQDGLMFSFYNKIEDTKLYTRATKEVKGELNCSHCESQIYPALWTDEIDRIYLYNLKRVGNPETYQRFKPLAIYILAGVVLAGAAAAFGIYYLKTK</sequence>
<dbReference type="RefSeq" id="WP_099645615.1">
    <property type="nucleotide sequence ID" value="NZ_KZ319289.1"/>
</dbReference>
<evidence type="ECO:0000313" key="2">
    <source>
        <dbReference type="EMBL" id="PHQ29774.1"/>
    </source>
</evidence>
<keyword evidence="1" id="KW-0812">Transmembrane</keyword>
<keyword evidence="1" id="KW-0472">Membrane</keyword>
<evidence type="ECO:0000313" key="3">
    <source>
        <dbReference type="Proteomes" id="UP000229433"/>
    </source>
</evidence>
<accession>A0A2G1VSQ4</accession>
<gene>
    <name evidence="2" type="ORF">CJ305_07320</name>
</gene>